<geneLocation type="plasmid" evidence="10">
    <name>unnamed1</name>
</geneLocation>
<feature type="transmembrane region" description="Helical" evidence="8">
    <location>
        <begin position="21"/>
        <end position="42"/>
    </location>
</feature>
<evidence type="ECO:0000256" key="1">
    <source>
        <dbReference type="ARBA" id="ARBA00004651"/>
    </source>
</evidence>
<name>A0AAU7S0Y1_9HYPH</name>
<evidence type="ECO:0000256" key="2">
    <source>
        <dbReference type="ARBA" id="ARBA00007069"/>
    </source>
</evidence>
<dbReference type="GO" id="GO:0033223">
    <property type="term" value="P:2-aminoethylphosphonate transport"/>
    <property type="evidence" value="ECO:0007669"/>
    <property type="project" value="InterPro"/>
</dbReference>
<keyword evidence="10" id="KW-0614">Plasmid</keyword>
<evidence type="ECO:0000256" key="5">
    <source>
        <dbReference type="ARBA" id="ARBA00022692"/>
    </source>
</evidence>
<dbReference type="InterPro" id="IPR017636">
    <property type="entry name" value="AminoethylPonate_ABC_perm-PhnU"/>
</dbReference>
<dbReference type="Gene3D" id="1.10.3720.10">
    <property type="entry name" value="MetI-like"/>
    <property type="match status" value="1"/>
</dbReference>
<dbReference type="Pfam" id="PF00528">
    <property type="entry name" value="BPD_transp_1"/>
    <property type="match status" value="1"/>
</dbReference>
<keyword evidence="5 8" id="KW-0812">Transmembrane</keyword>
<dbReference type="SUPFAM" id="SSF161098">
    <property type="entry name" value="MetI-like"/>
    <property type="match status" value="1"/>
</dbReference>
<keyword evidence="4" id="KW-1003">Cell membrane</keyword>
<feature type="transmembrane region" description="Helical" evidence="8">
    <location>
        <begin position="260"/>
        <end position="277"/>
    </location>
</feature>
<gene>
    <name evidence="10" type="ORF">ABM479_21575</name>
</gene>
<dbReference type="PANTHER" id="PTHR42929">
    <property type="entry name" value="INNER MEMBRANE ABC TRANSPORTER PERMEASE PROTEIN YDCU-RELATED-RELATED"/>
    <property type="match status" value="1"/>
</dbReference>
<feature type="domain" description="ABC transmembrane type-1" evidence="9">
    <location>
        <begin position="70"/>
        <end position="277"/>
    </location>
</feature>
<evidence type="ECO:0000256" key="3">
    <source>
        <dbReference type="ARBA" id="ARBA00022448"/>
    </source>
</evidence>
<feature type="transmembrane region" description="Helical" evidence="8">
    <location>
        <begin position="112"/>
        <end position="132"/>
    </location>
</feature>
<feature type="transmembrane region" description="Helical" evidence="8">
    <location>
        <begin position="230"/>
        <end position="248"/>
    </location>
</feature>
<dbReference type="GO" id="GO:0005886">
    <property type="term" value="C:plasma membrane"/>
    <property type="evidence" value="ECO:0007669"/>
    <property type="project" value="UniProtKB-SubCell"/>
</dbReference>
<comment type="subcellular location">
    <subcellularLocation>
        <location evidence="1 8">Cell membrane</location>
        <topology evidence="1 8">Multi-pass membrane protein</topology>
    </subcellularLocation>
</comment>
<dbReference type="InterPro" id="IPR035906">
    <property type="entry name" value="MetI-like_sf"/>
</dbReference>
<evidence type="ECO:0000256" key="6">
    <source>
        <dbReference type="ARBA" id="ARBA00022989"/>
    </source>
</evidence>
<evidence type="ECO:0000256" key="7">
    <source>
        <dbReference type="ARBA" id="ARBA00023136"/>
    </source>
</evidence>
<accession>A0AAU7S0Y1</accession>
<comment type="similarity">
    <text evidence="2">Belongs to the binding-protein-dependent transport system permease family. CysTW subfamily.</text>
</comment>
<evidence type="ECO:0000256" key="8">
    <source>
        <dbReference type="RuleBase" id="RU363032"/>
    </source>
</evidence>
<dbReference type="EMBL" id="CP157961">
    <property type="protein sequence ID" value="XBT96126.1"/>
    <property type="molecule type" value="Genomic_DNA"/>
</dbReference>
<evidence type="ECO:0000259" key="9">
    <source>
        <dbReference type="PROSITE" id="PS50928"/>
    </source>
</evidence>
<dbReference type="GO" id="GO:0055085">
    <property type="term" value="P:transmembrane transport"/>
    <property type="evidence" value="ECO:0007669"/>
    <property type="project" value="InterPro"/>
</dbReference>
<dbReference type="PROSITE" id="PS50928">
    <property type="entry name" value="ABC_TM1"/>
    <property type="match status" value="1"/>
</dbReference>
<dbReference type="NCBIfam" id="NF011624">
    <property type="entry name" value="PRK15050.1"/>
    <property type="match status" value="1"/>
</dbReference>
<dbReference type="CDD" id="cd06261">
    <property type="entry name" value="TM_PBP2"/>
    <property type="match status" value="1"/>
</dbReference>
<keyword evidence="7 8" id="KW-0472">Membrane</keyword>
<evidence type="ECO:0000256" key="4">
    <source>
        <dbReference type="ARBA" id="ARBA00022475"/>
    </source>
</evidence>
<protein>
    <submittedName>
        <fullName evidence="10">2-aminoethylphosphonate ABC transporter permease subunit</fullName>
    </submittedName>
</protein>
<proteinExistence type="inferred from homology"/>
<reference evidence="10" key="1">
    <citation type="submission" date="2024-06" db="EMBL/GenBank/DDBJ databases">
        <authorList>
            <person name="Li T."/>
            <person name="Gao R."/>
        </authorList>
    </citation>
    <scope>NUCLEOTIDE SEQUENCE</scope>
    <source>
        <strain evidence="10">ZPR3</strain>
        <plasmid evidence="10">unnamed1</plasmid>
    </source>
</reference>
<keyword evidence="6 8" id="KW-1133">Transmembrane helix</keyword>
<organism evidence="10">
    <name type="scientific">Rhizobium sp. ZPR3</name>
    <dbReference type="NCBI Taxonomy" id="3158967"/>
    <lineage>
        <taxon>Bacteria</taxon>
        <taxon>Pseudomonadati</taxon>
        <taxon>Pseudomonadota</taxon>
        <taxon>Alphaproteobacteria</taxon>
        <taxon>Hyphomicrobiales</taxon>
        <taxon>Rhizobiaceae</taxon>
        <taxon>Rhizobium/Agrobacterium group</taxon>
        <taxon>Rhizobium</taxon>
    </lineage>
</organism>
<dbReference type="RefSeq" id="WP_349960691.1">
    <property type="nucleotide sequence ID" value="NZ_CP157961.1"/>
</dbReference>
<dbReference type="InterPro" id="IPR000515">
    <property type="entry name" value="MetI-like"/>
</dbReference>
<dbReference type="NCBIfam" id="TIGR03226">
    <property type="entry name" value="PhnU"/>
    <property type="match status" value="1"/>
</dbReference>
<feature type="transmembrane region" description="Helical" evidence="8">
    <location>
        <begin position="204"/>
        <end position="224"/>
    </location>
</feature>
<dbReference type="PANTHER" id="PTHR42929:SF1">
    <property type="entry name" value="INNER MEMBRANE ABC TRANSPORTER PERMEASE PROTEIN YDCU-RELATED"/>
    <property type="match status" value="1"/>
</dbReference>
<evidence type="ECO:0000313" key="10">
    <source>
        <dbReference type="EMBL" id="XBT96126.1"/>
    </source>
</evidence>
<feature type="transmembrane region" description="Helical" evidence="8">
    <location>
        <begin position="74"/>
        <end position="100"/>
    </location>
</feature>
<dbReference type="AlphaFoldDB" id="A0AAU7S0Y1"/>
<sequence>MAVMADIAAGSIAHRPGWDRLWSVPPLLILAILFFYPLGLIIRQSLGDPGTLSFAAFEEVLSSREFHDGLQHTIVIALGSTAGCIVLGFIFSLVIAFVPFPGAKFCGRLIDTFIALPTFLVTLAFTFIYGSAGLLNEGLMRLMQVDLPPVDFLYSQWGVILAETTVYTPFVMRPLLATFSQIDQAQIEVASSLGAKPWRIVRQVILPAAMPALIAGGSLCLLLTVNEFGIVLFIGAKGVITLPVLIYAKAIQEFDYTTACVIAVVNVVLSLGLYSLYRAVIAHFGGNRADMV</sequence>
<keyword evidence="3 8" id="KW-0813">Transport</keyword>